<dbReference type="GO" id="GO:0003924">
    <property type="term" value="F:GTPase activity"/>
    <property type="evidence" value="ECO:0007669"/>
    <property type="project" value="InterPro"/>
</dbReference>
<name>A0AAJ7FH87_CEPCN</name>
<dbReference type="SUPFAM" id="SSF82051">
    <property type="entry name" value="Obg GTP-binding protein N-terminal domain"/>
    <property type="match status" value="1"/>
</dbReference>
<dbReference type="Gene3D" id="2.70.210.12">
    <property type="entry name" value="GTP1/OBG domain"/>
    <property type="match status" value="1"/>
</dbReference>
<organism evidence="7 9">
    <name type="scientific">Cephus cinctus</name>
    <name type="common">Wheat stem sawfly</name>
    <dbReference type="NCBI Taxonomy" id="211228"/>
    <lineage>
        <taxon>Eukaryota</taxon>
        <taxon>Metazoa</taxon>
        <taxon>Ecdysozoa</taxon>
        <taxon>Arthropoda</taxon>
        <taxon>Hexapoda</taxon>
        <taxon>Insecta</taxon>
        <taxon>Pterygota</taxon>
        <taxon>Neoptera</taxon>
        <taxon>Endopterygota</taxon>
        <taxon>Hymenoptera</taxon>
        <taxon>Cephoidea</taxon>
        <taxon>Cephidae</taxon>
        <taxon>Cephus</taxon>
    </lineage>
</organism>
<dbReference type="AlphaFoldDB" id="A0AAJ7FH87"/>
<dbReference type="RefSeq" id="XP_015591744.1">
    <property type="nucleotide sequence ID" value="XM_015736258.2"/>
</dbReference>
<dbReference type="Pfam" id="PF01926">
    <property type="entry name" value="MMR_HSR1"/>
    <property type="match status" value="1"/>
</dbReference>
<keyword evidence="7" id="KW-1185">Reference proteome</keyword>
<dbReference type="PRINTS" id="PR00326">
    <property type="entry name" value="GTP1OBG"/>
</dbReference>
<evidence type="ECO:0000313" key="9">
    <source>
        <dbReference type="RefSeq" id="XP_015591744.1"/>
    </source>
</evidence>
<dbReference type="InterPro" id="IPR045086">
    <property type="entry name" value="OBG_GTPase"/>
</dbReference>
<feature type="domain" description="Obg" evidence="6">
    <location>
        <begin position="89"/>
        <end position="244"/>
    </location>
</feature>
<dbReference type="InterPro" id="IPR005225">
    <property type="entry name" value="Small_GTP-bd"/>
</dbReference>
<protein>
    <submittedName>
        <fullName evidence="8 9">Mitochondrial ribosome-associated GTPase 2 isoform X1</fullName>
    </submittedName>
</protein>
<dbReference type="PANTHER" id="PTHR11702">
    <property type="entry name" value="DEVELOPMENTALLY REGULATED GTP-BINDING PROTEIN-RELATED"/>
    <property type="match status" value="1"/>
</dbReference>
<dbReference type="KEGG" id="ccin:107266105"/>
<dbReference type="SUPFAM" id="SSF52540">
    <property type="entry name" value="P-loop containing nucleoside triphosphate hydrolases"/>
    <property type="match status" value="1"/>
</dbReference>
<sequence>MNILIRSYLTFLMLEMYYLRQLGTWSVIRNVIRKEEMLFHNTMIPVPVSRPARNNNDRTFHNAQCFHKQRETPTPLRNIKPKSDKNTAQFFRDVKQVRTVGGKGGDGAISFLRLWVNDRAGPDGGDGGHGGHVIFEVSLDVRDFVNVKTVNEAPPGEKGYSKDCCGKNANHNIIKVPLGTIVRSVDGTVLADLDTPGMMFIAARGGAGGHGNAFFASETQQAPQISEYGAHGEDCQYLLELRSMAHVGLIGLPNAGKSTLLRAISRARPKVAPYPFTTLKPHIGMVQYDDYEQVAVADLPGLIEDSHKNKGLGIMFLKHAERCAALLFILDASQDKPWNDLEILKYEINQFNPKMNERPMIVIANKMDLPEAEENLTLLKEKTNIPIIPISAKNGSNLSTLLKEIRIIYDNKLKETSGDEHQVSL</sequence>
<dbReference type="PANTHER" id="PTHR11702:SF31">
    <property type="entry name" value="MITOCHONDRIAL RIBOSOME-ASSOCIATED GTPASE 2"/>
    <property type="match status" value="1"/>
</dbReference>
<keyword evidence="3" id="KW-0547">Nucleotide-binding</keyword>
<dbReference type="InterPro" id="IPR036726">
    <property type="entry name" value="GTP1_OBG_dom_sf"/>
</dbReference>
<dbReference type="FunFam" id="2.70.210.12:FF:000001">
    <property type="entry name" value="GTPase Obg"/>
    <property type="match status" value="1"/>
</dbReference>
<dbReference type="GO" id="GO:0005525">
    <property type="term" value="F:GTP binding"/>
    <property type="evidence" value="ECO:0007669"/>
    <property type="project" value="UniProtKB-KW"/>
</dbReference>
<keyword evidence="4" id="KW-0342">GTP-binding</keyword>
<gene>
    <name evidence="8 9" type="primary">LOC107266105</name>
</gene>
<evidence type="ECO:0000256" key="2">
    <source>
        <dbReference type="ARBA" id="ARBA00022517"/>
    </source>
</evidence>
<proteinExistence type="inferred from homology"/>
<feature type="domain" description="OBG-type G" evidence="5">
    <location>
        <begin position="245"/>
        <end position="410"/>
    </location>
</feature>
<dbReference type="InterPro" id="IPR006073">
    <property type="entry name" value="GTP-bd"/>
</dbReference>
<evidence type="ECO:0000313" key="7">
    <source>
        <dbReference type="Proteomes" id="UP000694920"/>
    </source>
</evidence>
<dbReference type="CDD" id="cd01898">
    <property type="entry name" value="Obg"/>
    <property type="match status" value="1"/>
</dbReference>
<evidence type="ECO:0000256" key="1">
    <source>
        <dbReference type="ARBA" id="ARBA00007699"/>
    </source>
</evidence>
<keyword evidence="2" id="KW-0690">Ribosome biogenesis</keyword>
<dbReference type="PROSITE" id="PS51710">
    <property type="entry name" value="G_OBG"/>
    <property type="match status" value="1"/>
</dbReference>
<comment type="similarity">
    <text evidence="1">Belongs to the TRAFAC class OBG-HflX-like GTPase superfamily. OBG GTPase family.</text>
</comment>
<dbReference type="InterPro" id="IPR027417">
    <property type="entry name" value="P-loop_NTPase"/>
</dbReference>
<evidence type="ECO:0000313" key="8">
    <source>
        <dbReference type="RefSeq" id="XP_015591742.1"/>
    </source>
</evidence>
<dbReference type="InterPro" id="IPR014100">
    <property type="entry name" value="GTP-bd_Obg/CgtA"/>
</dbReference>
<dbReference type="GO" id="GO:0005739">
    <property type="term" value="C:mitochondrion"/>
    <property type="evidence" value="ECO:0007669"/>
    <property type="project" value="TreeGrafter"/>
</dbReference>
<evidence type="ECO:0000259" key="5">
    <source>
        <dbReference type="PROSITE" id="PS51710"/>
    </source>
</evidence>
<evidence type="ECO:0000256" key="4">
    <source>
        <dbReference type="ARBA" id="ARBA00023134"/>
    </source>
</evidence>
<accession>A0AAJ7FH87</accession>
<dbReference type="GeneID" id="107266105"/>
<dbReference type="RefSeq" id="XP_015591742.1">
    <property type="nucleotide sequence ID" value="XM_015736256.2"/>
</dbReference>
<dbReference type="PROSITE" id="PS51883">
    <property type="entry name" value="OBG"/>
    <property type="match status" value="1"/>
</dbReference>
<dbReference type="Pfam" id="PF01018">
    <property type="entry name" value="GTP1_OBG"/>
    <property type="match status" value="1"/>
</dbReference>
<dbReference type="GO" id="GO:0000287">
    <property type="term" value="F:magnesium ion binding"/>
    <property type="evidence" value="ECO:0007669"/>
    <property type="project" value="InterPro"/>
</dbReference>
<dbReference type="NCBIfam" id="NF008956">
    <property type="entry name" value="PRK12299.1"/>
    <property type="match status" value="1"/>
</dbReference>
<dbReference type="InterPro" id="IPR006169">
    <property type="entry name" value="GTP1_OBG_dom"/>
</dbReference>
<dbReference type="GO" id="GO:0042254">
    <property type="term" value="P:ribosome biogenesis"/>
    <property type="evidence" value="ECO:0007669"/>
    <property type="project" value="UniProtKB-UniRule"/>
</dbReference>
<evidence type="ECO:0000259" key="6">
    <source>
        <dbReference type="PROSITE" id="PS51883"/>
    </source>
</evidence>
<dbReference type="NCBIfam" id="TIGR02729">
    <property type="entry name" value="Obg_CgtA"/>
    <property type="match status" value="1"/>
</dbReference>
<evidence type="ECO:0000256" key="3">
    <source>
        <dbReference type="ARBA" id="ARBA00022741"/>
    </source>
</evidence>
<reference evidence="8 9" key="1">
    <citation type="submission" date="2025-04" db="UniProtKB">
        <authorList>
            <consortium name="RefSeq"/>
        </authorList>
    </citation>
    <scope>IDENTIFICATION</scope>
</reference>
<dbReference type="NCBIfam" id="TIGR00231">
    <property type="entry name" value="small_GTP"/>
    <property type="match status" value="1"/>
</dbReference>
<dbReference type="Proteomes" id="UP000694920">
    <property type="component" value="Unplaced"/>
</dbReference>
<dbReference type="Gene3D" id="3.40.50.300">
    <property type="entry name" value="P-loop containing nucleotide triphosphate hydrolases"/>
    <property type="match status" value="1"/>
</dbReference>
<dbReference type="InterPro" id="IPR031167">
    <property type="entry name" value="G_OBG"/>
</dbReference>